<comment type="caution">
    <text evidence="1">The sequence shown here is derived from an EMBL/GenBank/DDBJ whole genome shotgun (WGS) entry which is preliminary data.</text>
</comment>
<dbReference type="PATRIC" id="fig|1238237.3.peg.819"/>
<reference evidence="1 2" key="1">
    <citation type="submission" date="2013-04" db="EMBL/GenBank/DDBJ databases">
        <title>Genome sequence of Chlamydia psittaci 10-1398/11.</title>
        <authorList>
            <person name="Huot-Creasy H."/>
            <person name="McCracken C.L."/>
            <person name="Humphries M."/>
            <person name="Sachse K."/>
            <person name="Laroucau K."/>
            <person name="Bavoil P."/>
            <person name="Myers G.S."/>
        </authorList>
    </citation>
    <scope>NUCLEOTIDE SEQUENCE [LARGE SCALE GENOMIC DNA]</scope>
    <source>
        <strain evidence="1 2">10_1398_11</strain>
    </source>
</reference>
<gene>
    <name evidence="1" type="ORF">CP10139811_0711</name>
</gene>
<dbReference type="RefSeq" id="WP_020370687.1">
    <property type="nucleotide sequence ID" value="NZ_KE360208.1"/>
</dbReference>
<evidence type="ECO:0000313" key="1">
    <source>
        <dbReference type="EMBL" id="EPP34664.1"/>
    </source>
</evidence>
<dbReference type="HOGENOM" id="CLU_1048437_0_0_0"/>
<sequence>MTQFDSTSPPSSTEDDLIQLNRAGIIAGPEELKLSFFLRVEEILNNAPEYPEIFPQRLRDLFDIYPDHLTVLYSNEGMDVWEGGCTWILNNHVTVQLRKQLHKAARWLGIYSKEEILAHEAVHAARMKFYEPMFEELLAYQTSSSVIRRFLGPLFRSPGENYSFLLFTITGIGLSLWEPIVGIATILSTPIYFGARLLITQYFFHLAKKKIRKMLGIPPLWVLLRLTDKEIRMFASQPIPVLEKYARERKLDSVRWRQIYLSYFV</sequence>
<evidence type="ECO:0000313" key="2">
    <source>
        <dbReference type="Proteomes" id="UP000016200"/>
    </source>
</evidence>
<proteinExistence type="predicted"/>
<dbReference type="AlphaFoldDB" id="S7J2L3"/>
<organism evidence="1 2">
    <name type="scientific">Chlamydia ibidis</name>
    <dbReference type="NCBI Taxonomy" id="1405396"/>
    <lineage>
        <taxon>Bacteria</taxon>
        <taxon>Pseudomonadati</taxon>
        <taxon>Chlamydiota</taxon>
        <taxon>Chlamydiia</taxon>
        <taxon>Chlamydiales</taxon>
        <taxon>Chlamydiaceae</taxon>
        <taxon>Chlamydia/Chlamydophila group</taxon>
        <taxon>Chlamydia</taxon>
    </lineage>
</organism>
<dbReference type="EMBL" id="ATNB01000159">
    <property type="protein sequence ID" value="EPP34664.1"/>
    <property type="molecule type" value="Genomic_DNA"/>
</dbReference>
<name>S7J2L3_9CHLA</name>
<protein>
    <submittedName>
        <fullName evidence="1">Uncharacterized protein</fullName>
    </submittedName>
</protein>
<dbReference type="Proteomes" id="UP000016200">
    <property type="component" value="Unassembled WGS sequence"/>
</dbReference>
<dbReference type="eggNOG" id="ENOG5033DD5">
    <property type="taxonomic scope" value="Bacteria"/>
</dbReference>
<dbReference type="OrthoDB" id="18600at2"/>
<accession>S7J2L3</accession>